<dbReference type="Proteomes" id="UP000824205">
    <property type="component" value="Unassembled WGS sequence"/>
</dbReference>
<dbReference type="NCBIfam" id="TIGR00172">
    <property type="entry name" value="maf"/>
    <property type="match status" value="1"/>
</dbReference>
<dbReference type="Gene3D" id="3.90.950.10">
    <property type="match status" value="1"/>
</dbReference>
<keyword evidence="4 6" id="KW-0378">Hydrolase</keyword>
<keyword evidence="3 6" id="KW-0963">Cytoplasm</keyword>
<gene>
    <name evidence="7" type="primary">maf</name>
    <name evidence="7" type="ORF">IAA48_06885</name>
</gene>
<dbReference type="PANTHER" id="PTHR43213:SF5">
    <property type="entry name" value="BIFUNCTIONAL DTTP_UTP PYROPHOSPHATASE_METHYLTRANSFERASE PROTEIN-RELATED"/>
    <property type="match status" value="1"/>
</dbReference>
<dbReference type="PIRSF" id="PIRSF006305">
    <property type="entry name" value="Maf"/>
    <property type="match status" value="1"/>
</dbReference>
<dbReference type="EC" id="3.6.1.9" evidence="6"/>
<dbReference type="SUPFAM" id="SSF52972">
    <property type="entry name" value="ITPase-like"/>
    <property type="match status" value="1"/>
</dbReference>
<evidence type="ECO:0000256" key="6">
    <source>
        <dbReference type="HAMAP-Rule" id="MF_00528"/>
    </source>
</evidence>
<organism evidence="7 8">
    <name type="scientific">Candidatus Eubacterium faecipullorum</name>
    <dbReference type="NCBI Taxonomy" id="2838571"/>
    <lineage>
        <taxon>Bacteria</taxon>
        <taxon>Bacillati</taxon>
        <taxon>Bacillota</taxon>
        <taxon>Clostridia</taxon>
        <taxon>Eubacteriales</taxon>
        <taxon>Eubacteriaceae</taxon>
        <taxon>Eubacterium</taxon>
    </lineage>
</organism>
<dbReference type="GO" id="GO:0005737">
    <property type="term" value="C:cytoplasm"/>
    <property type="evidence" value="ECO:0007669"/>
    <property type="project" value="UniProtKB-SubCell"/>
</dbReference>
<protein>
    <recommendedName>
        <fullName evidence="6">dTTP/UTP pyrophosphatase</fullName>
        <shortName evidence="6">dTTPase/UTPase</shortName>
        <ecNumber evidence="6">3.6.1.9</ecNumber>
    </recommendedName>
    <alternativeName>
        <fullName evidence="6">Nucleoside triphosphate pyrophosphatase</fullName>
    </alternativeName>
    <alternativeName>
        <fullName evidence="6">Nucleotide pyrophosphatase</fullName>
        <shortName evidence="6">Nucleotide PPase</shortName>
    </alternativeName>
</protein>
<evidence type="ECO:0000313" key="8">
    <source>
        <dbReference type="Proteomes" id="UP000824205"/>
    </source>
</evidence>
<dbReference type="GO" id="GO:0047429">
    <property type="term" value="F:nucleoside triphosphate diphosphatase activity"/>
    <property type="evidence" value="ECO:0007669"/>
    <property type="project" value="UniProtKB-EC"/>
</dbReference>
<dbReference type="InterPro" id="IPR003697">
    <property type="entry name" value="Maf-like"/>
</dbReference>
<name>A0A9D1REQ1_9FIRM</name>
<keyword evidence="5 6" id="KW-0546">Nucleotide metabolism</keyword>
<proteinExistence type="inferred from homology"/>
<comment type="catalytic activity">
    <reaction evidence="6">
        <text>dTTP + H2O = dTMP + diphosphate + H(+)</text>
        <dbReference type="Rhea" id="RHEA:28534"/>
        <dbReference type="ChEBI" id="CHEBI:15377"/>
        <dbReference type="ChEBI" id="CHEBI:15378"/>
        <dbReference type="ChEBI" id="CHEBI:33019"/>
        <dbReference type="ChEBI" id="CHEBI:37568"/>
        <dbReference type="ChEBI" id="CHEBI:63528"/>
        <dbReference type="EC" id="3.6.1.9"/>
    </reaction>
</comment>
<dbReference type="GO" id="GO:0009117">
    <property type="term" value="P:nucleotide metabolic process"/>
    <property type="evidence" value="ECO:0007669"/>
    <property type="project" value="UniProtKB-KW"/>
</dbReference>
<accession>A0A9D1REQ1</accession>
<comment type="catalytic activity">
    <reaction evidence="6">
        <text>UTP + H2O = UMP + diphosphate + H(+)</text>
        <dbReference type="Rhea" id="RHEA:29395"/>
        <dbReference type="ChEBI" id="CHEBI:15377"/>
        <dbReference type="ChEBI" id="CHEBI:15378"/>
        <dbReference type="ChEBI" id="CHEBI:33019"/>
        <dbReference type="ChEBI" id="CHEBI:46398"/>
        <dbReference type="ChEBI" id="CHEBI:57865"/>
        <dbReference type="EC" id="3.6.1.9"/>
    </reaction>
</comment>
<comment type="similarity">
    <text evidence="6">Belongs to the Maf family. YhdE subfamily.</text>
</comment>
<evidence type="ECO:0000256" key="2">
    <source>
        <dbReference type="ARBA" id="ARBA00004496"/>
    </source>
</evidence>
<dbReference type="FunFam" id="3.90.950.10:FF:000005">
    <property type="entry name" value="7-methyl-GTP pyrophosphatase"/>
    <property type="match status" value="1"/>
</dbReference>
<sequence>MVQKRILLASASPRRRELLRLITPDFDCAAADVDETLPQGSSPRDAVLYLSKIKASAFLPSDKLIIGADTVVALAGRIIGKPKDEKDAFEILRSLSGREHSVFTGVTLLFGGKARSFCEETKVRFYDLSDAEITEYISTGECLDKAGAYGIQGKGSLLVERIDGDYFNVVGLPVAQLYRELKLIEE</sequence>
<evidence type="ECO:0000256" key="1">
    <source>
        <dbReference type="ARBA" id="ARBA00001968"/>
    </source>
</evidence>
<comment type="cofactor">
    <cofactor evidence="1 6">
        <name>a divalent metal cation</name>
        <dbReference type="ChEBI" id="CHEBI:60240"/>
    </cofactor>
</comment>
<dbReference type="Pfam" id="PF02545">
    <property type="entry name" value="Maf"/>
    <property type="match status" value="1"/>
</dbReference>
<evidence type="ECO:0000256" key="4">
    <source>
        <dbReference type="ARBA" id="ARBA00022801"/>
    </source>
</evidence>
<comment type="caution">
    <text evidence="6">Lacks conserved residue(s) required for the propagation of feature annotation.</text>
</comment>
<dbReference type="EMBL" id="DXGE01000029">
    <property type="protein sequence ID" value="HIW86207.1"/>
    <property type="molecule type" value="Genomic_DNA"/>
</dbReference>
<evidence type="ECO:0000256" key="3">
    <source>
        <dbReference type="ARBA" id="ARBA00022490"/>
    </source>
</evidence>
<feature type="active site" description="Proton acceptor" evidence="6">
    <location>
        <position position="69"/>
    </location>
</feature>
<reference evidence="7" key="1">
    <citation type="journal article" date="2021" name="PeerJ">
        <title>Extensive microbial diversity within the chicken gut microbiome revealed by metagenomics and culture.</title>
        <authorList>
            <person name="Gilroy R."/>
            <person name="Ravi A."/>
            <person name="Getino M."/>
            <person name="Pursley I."/>
            <person name="Horton D.L."/>
            <person name="Alikhan N.F."/>
            <person name="Baker D."/>
            <person name="Gharbi K."/>
            <person name="Hall N."/>
            <person name="Watson M."/>
            <person name="Adriaenssens E.M."/>
            <person name="Foster-Nyarko E."/>
            <person name="Jarju S."/>
            <person name="Secka A."/>
            <person name="Antonio M."/>
            <person name="Oren A."/>
            <person name="Chaudhuri R.R."/>
            <person name="La Ragione R."/>
            <person name="Hildebrand F."/>
            <person name="Pallen M.J."/>
        </authorList>
    </citation>
    <scope>NUCLEOTIDE SEQUENCE</scope>
    <source>
        <strain evidence="7">421</strain>
    </source>
</reference>
<dbReference type="AlphaFoldDB" id="A0A9D1REQ1"/>
<dbReference type="InterPro" id="IPR029001">
    <property type="entry name" value="ITPase-like_fam"/>
</dbReference>
<evidence type="ECO:0000313" key="7">
    <source>
        <dbReference type="EMBL" id="HIW86207.1"/>
    </source>
</evidence>
<reference evidence="7" key="2">
    <citation type="submission" date="2021-04" db="EMBL/GenBank/DDBJ databases">
        <authorList>
            <person name="Gilroy R."/>
        </authorList>
    </citation>
    <scope>NUCLEOTIDE SEQUENCE</scope>
    <source>
        <strain evidence="7">421</strain>
    </source>
</reference>
<feature type="site" description="Important for substrate specificity" evidence="6">
    <location>
        <position position="152"/>
    </location>
</feature>
<feature type="site" description="Important for substrate specificity" evidence="6">
    <location>
        <position position="70"/>
    </location>
</feature>
<comment type="subcellular location">
    <subcellularLocation>
        <location evidence="2 6">Cytoplasm</location>
    </subcellularLocation>
</comment>
<dbReference type="CDD" id="cd00555">
    <property type="entry name" value="Maf"/>
    <property type="match status" value="1"/>
</dbReference>
<feature type="site" description="Important for substrate specificity" evidence="6">
    <location>
        <position position="14"/>
    </location>
</feature>
<evidence type="ECO:0000256" key="5">
    <source>
        <dbReference type="ARBA" id="ARBA00023080"/>
    </source>
</evidence>
<comment type="function">
    <text evidence="6">Nucleoside triphosphate pyrophosphatase that hydrolyzes dTTP and UTP. May have a dual role in cell division arrest and in preventing the incorporation of modified nucleotides into cellular nucleic acids.</text>
</comment>
<comment type="caution">
    <text evidence="7">The sequence shown here is derived from an EMBL/GenBank/DDBJ whole genome shotgun (WGS) entry which is preliminary data.</text>
</comment>
<dbReference type="PANTHER" id="PTHR43213">
    <property type="entry name" value="BIFUNCTIONAL DTTP/UTP PYROPHOSPHATASE/METHYLTRANSFERASE PROTEIN-RELATED"/>
    <property type="match status" value="1"/>
</dbReference>
<dbReference type="HAMAP" id="MF_00528">
    <property type="entry name" value="Maf"/>
    <property type="match status" value="1"/>
</dbReference>